<dbReference type="InterPro" id="IPR022451">
    <property type="entry name" value="CHP03829_YokU"/>
</dbReference>
<dbReference type="Pfam" id="PF14122">
    <property type="entry name" value="YokU"/>
    <property type="match status" value="1"/>
</dbReference>
<evidence type="ECO:0000313" key="1">
    <source>
        <dbReference type="EMBL" id="MFC5452123.1"/>
    </source>
</evidence>
<organism evidence="1 2">
    <name type="scientific">Paenibacillus aestuarii</name>
    <dbReference type="NCBI Taxonomy" id="516965"/>
    <lineage>
        <taxon>Bacteria</taxon>
        <taxon>Bacillati</taxon>
        <taxon>Bacillota</taxon>
        <taxon>Bacilli</taxon>
        <taxon>Bacillales</taxon>
        <taxon>Paenibacillaceae</taxon>
        <taxon>Paenibacillus</taxon>
    </lineage>
</organism>
<accession>A0ABW0KH77</accession>
<dbReference type="Proteomes" id="UP001596044">
    <property type="component" value="Unassembled WGS sequence"/>
</dbReference>
<evidence type="ECO:0000313" key="2">
    <source>
        <dbReference type="Proteomes" id="UP001596044"/>
    </source>
</evidence>
<comment type="caution">
    <text evidence="1">The sequence shown here is derived from an EMBL/GenBank/DDBJ whole genome shotgun (WGS) entry which is preliminary data.</text>
</comment>
<dbReference type="EMBL" id="JBHSMJ010000042">
    <property type="protein sequence ID" value="MFC5452123.1"/>
    <property type="molecule type" value="Genomic_DNA"/>
</dbReference>
<keyword evidence="2" id="KW-1185">Reference proteome</keyword>
<name>A0ABW0KH77_9BACL</name>
<reference evidence="2" key="1">
    <citation type="journal article" date="2019" name="Int. J. Syst. Evol. Microbiol.">
        <title>The Global Catalogue of Microorganisms (GCM) 10K type strain sequencing project: providing services to taxonomists for standard genome sequencing and annotation.</title>
        <authorList>
            <consortium name="The Broad Institute Genomics Platform"/>
            <consortium name="The Broad Institute Genome Sequencing Center for Infectious Disease"/>
            <person name="Wu L."/>
            <person name="Ma J."/>
        </authorList>
    </citation>
    <scope>NUCLEOTIDE SEQUENCE [LARGE SCALE GENOMIC DNA]</scope>
    <source>
        <strain evidence="2">KACC 11904</strain>
    </source>
</reference>
<proteinExistence type="predicted"/>
<dbReference type="RefSeq" id="WP_270877880.1">
    <property type="nucleotide sequence ID" value="NZ_JAQFVF010000010.1"/>
</dbReference>
<gene>
    <name evidence="1" type="ORF">ACFPOG_28350</name>
</gene>
<sequence length="87" mass="9843">MSCTWCESDNIQPALQDCYWILPDGKTAVRILSVPAIACEGCGIYVMESVAQQVDEALYWHDLSGLGTEFTHEQLMKAPRIKNNYFK</sequence>
<protein>
    <submittedName>
        <fullName evidence="1">YokU family protein</fullName>
    </submittedName>
</protein>